<sequence length="152" mass="18061">MLYTIGTSNNYPNRAYGAFQSVKGSITDYLMFEDPEPIHLNIRIDFSDFEAIAAKWDCISIDKVYIYLLNKRAMDFFEKQCPGTFEWVPAKIYSYNTLIETEHKLLHITNHSKEGTFFYNKNSLRSIWVEEAFMKKYKKEKLKGWTFYPEEC</sequence>
<evidence type="ECO:0000313" key="1">
    <source>
        <dbReference type="EMBL" id="SDW79824.1"/>
    </source>
</evidence>
<evidence type="ECO:0000313" key="2">
    <source>
        <dbReference type="Proteomes" id="UP000182771"/>
    </source>
</evidence>
<accession>A0A1H2WHT8</accession>
<dbReference type="RefSeq" id="WP_016420723.1">
    <property type="nucleotide sequence ID" value="NZ_FNND01000004.1"/>
</dbReference>
<dbReference type="GeneID" id="85017390"/>
<protein>
    <submittedName>
        <fullName evidence="1">Uncharacterized protein</fullName>
    </submittedName>
</protein>
<dbReference type="AlphaFoldDB" id="A0A1H2WHT8"/>
<keyword evidence="2" id="KW-1185">Reference proteome</keyword>
<organism evidence="1 2">
    <name type="scientific">Capnocytophaga granulosa</name>
    <dbReference type="NCBI Taxonomy" id="45242"/>
    <lineage>
        <taxon>Bacteria</taxon>
        <taxon>Pseudomonadati</taxon>
        <taxon>Bacteroidota</taxon>
        <taxon>Flavobacteriia</taxon>
        <taxon>Flavobacteriales</taxon>
        <taxon>Flavobacteriaceae</taxon>
        <taxon>Capnocytophaga</taxon>
    </lineage>
</organism>
<name>A0A1H2WHT8_9FLAO</name>
<gene>
    <name evidence="1" type="ORF">SAMN05444420_10487</name>
</gene>
<reference evidence="1 2" key="1">
    <citation type="submission" date="2016-10" db="EMBL/GenBank/DDBJ databases">
        <authorList>
            <person name="Varghese N."/>
            <person name="Submissions S."/>
        </authorList>
    </citation>
    <scope>NUCLEOTIDE SEQUENCE [LARGE SCALE GENOMIC DNA]</scope>
    <source>
        <strain evidence="1 2">DSM 11449</strain>
    </source>
</reference>
<proteinExistence type="predicted"/>
<dbReference type="OrthoDB" id="1149570at2"/>
<comment type="caution">
    <text evidence="1">The sequence shown here is derived from an EMBL/GenBank/DDBJ whole genome shotgun (WGS) entry which is preliminary data.</text>
</comment>
<dbReference type="EMBL" id="FNND01000004">
    <property type="protein sequence ID" value="SDW79824.1"/>
    <property type="molecule type" value="Genomic_DNA"/>
</dbReference>
<dbReference type="Proteomes" id="UP000182771">
    <property type="component" value="Unassembled WGS sequence"/>
</dbReference>